<accession>A0A1C7LLU6</accession>
<reference evidence="1 2" key="1">
    <citation type="submission" date="2016-03" db="EMBL/GenBank/DDBJ databases">
        <title>Whole genome sequencing of Grifola frondosa 9006-11.</title>
        <authorList>
            <person name="Min B."/>
            <person name="Park H."/>
            <person name="Kim J.-G."/>
            <person name="Cho H."/>
            <person name="Oh Y.-L."/>
            <person name="Kong W.-S."/>
            <person name="Choi I.-G."/>
        </authorList>
    </citation>
    <scope>NUCLEOTIDE SEQUENCE [LARGE SCALE GENOMIC DNA]</scope>
    <source>
        <strain evidence="1 2">9006-11</strain>
    </source>
</reference>
<gene>
    <name evidence="1" type="ORF">A0H81_14855</name>
</gene>
<dbReference type="OrthoDB" id="2676448at2759"/>
<dbReference type="Proteomes" id="UP000092993">
    <property type="component" value="Unassembled WGS sequence"/>
</dbReference>
<keyword evidence="2" id="KW-1185">Reference proteome</keyword>
<dbReference type="EMBL" id="LUGG01000052">
    <property type="protein sequence ID" value="OBZ65166.1"/>
    <property type="molecule type" value="Genomic_DNA"/>
</dbReference>
<comment type="caution">
    <text evidence="1">The sequence shown here is derived from an EMBL/GenBank/DDBJ whole genome shotgun (WGS) entry which is preliminary data.</text>
</comment>
<evidence type="ECO:0000313" key="2">
    <source>
        <dbReference type="Proteomes" id="UP000092993"/>
    </source>
</evidence>
<protein>
    <submittedName>
        <fullName evidence="1">Uncharacterized protein</fullName>
    </submittedName>
</protein>
<evidence type="ECO:0000313" key="1">
    <source>
        <dbReference type="EMBL" id="OBZ65166.1"/>
    </source>
</evidence>
<dbReference type="AlphaFoldDB" id="A0A1C7LLU6"/>
<proteinExistence type="predicted"/>
<organism evidence="1 2">
    <name type="scientific">Grifola frondosa</name>
    <name type="common">Maitake</name>
    <name type="synonym">Polyporus frondosus</name>
    <dbReference type="NCBI Taxonomy" id="5627"/>
    <lineage>
        <taxon>Eukaryota</taxon>
        <taxon>Fungi</taxon>
        <taxon>Dikarya</taxon>
        <taxon>Basidiomycota</taxon>
        <taxon>Agaricomycotina</taxon>
        <taxon>Agaricomycetes</taxon>
        <taxon>Polyporales</taxon>
        <taxon>Grifolaceae</taxon>
        <taxon>Grifola</taxon>
    </lineage>
</organism>
<name>A0A1C7LLU6_GRIFR</name>
<sequence>MNTYFNVKRAREEIECLNVEIPRLFTFILDEHADFYEAISRTCVMNLALAHELSLRWQYWDRINGKIMELLHKTSQLPGFTGQLQSGHRVGRVSSNMVDADISFPSWAALCIVPDSDEDVDDETIPGVDNEQDEEGLVQFFDGLGREELHPDSS</sequence>